<evidence type="ECO:0000313" key="3">
    <source>
        <dbReference type="Proteomes" id="UP000253951"/>
    </source>
</evidence>
<dbReference type="SMART" id="SM00867">
    <property type="entry name" value="YceI"/>
    <property type="match status" value="1"/>
</dbReference>
<accession>A0A345HBV7</accession>
<dbReference type="SUPFAM" id="SSF101874">
    <property type="entry name" value="YceI-like"/>
    <property type="match status" value="1"/>
</dbReference>
<dbReference type="InterPro" id="IPR036761">
    <property type="entry name" value="TTHA0802/YceI-like_sf"/>
</dbReference>
<gene>
    <name evidence="2" type="ORF">DVK85_07345</name>
</gene>
<dbReference type="RefSeq" id="WP_114677825.1">
    <property type="nucleotide sequence ID" value="NZ_CP031188.1"/>
</dbReference>
<feature type="domain" description="Lipid/polyisoprenoid-binding YceI-like" evidence="1">
    <location>
        <begin position="24"/>
        <end position="182"/>
    </location>
</feature>
<dbReference type="Gene3D" id="2.40.128.110">
    <property type="entry name" value="Lipid/polyisoprenoid-binding, YceI-like"/>
    <property type="match status" value="1"/>
</dbReference>
<dbReference type="PANTHER" id="PTHR34406:SF1">
    <property type="entry name" value="PROTEIN YCEI"/>
    <property type="match status" value="1"/>
</dbReference>
<dbReference type="Pfam" id="PF04264">
    <property type="entry name" value="YceI"/>
    <property type="match status" value="1"/>
</dbReference>
<dbReference type="Proteomes" id="UP000253951">
    <property type="component" value="Chromosome"/>
</dbReference>
<reference evidence="2 3" key="1">
    <citation type="submission" date="2018-07" db="EMBL/GenBank/DDBJ databases">
        <title>Complete genome sequence of Flavobacterium arcticum type strain SM1502T.</title>
        <authorList>
            <person name="Li Y."/>
            <person name="Li D.-D."/>
        </authorList>
    </citation>
    <scope>NUCLEOTIDE SEQUENCE [LARGE SCALE GENOMIC DNA]</scope>
    <source>
        <strain evidence="2 3">SM1502</strain>
    </source>
</reference>
<dbReference type="KEGG" id="fat:DVK85_07345"/>
<evidence type="ECO:0000313" key="2">
    <source>
        <dbReference type="EMBL" id="AXG74067.1"/>
    </source>
</evidence>
<dbReference type="PANTHER" id="PTHR34406">
    <property type="entry name" value="PROTEIN YCEI"/>
    <property type="match status" value="1"/>
</dbReference>
<keyword evidence="3" id="KW-1185">Reference proteome</keyword>
<dbReference type="InterPro" id="IPR007372">
    <property type="entry name" value="Lipid/polyisoprenoid-bd_YceI"/>
</dbReference>
<dbReference type="OrthoDB" id="116832at2"/>
<evidence type="ECO:0000259" key="1">
    <source>
        <dbReference type="SMART" id="SM00867"/>
    </source>
</evidence>
<protein>
    <submittedName>
        <fullName evidence="2">YceI family protein</fullName>
    </submittedName>
</protein>
<dbReference type="AlphaFoldDB" id="A0A345HBV7"/>
<name>A0A345HBV7_9FLAO</name>
<proteinExistence type="predicted"/>
<dbReference type="EMBL" id="CP031188">
    <property type="protein sequence ID" value="AXG74067.1"/>
    <property type="molecule type" value="Genomic_DNA"/>
</dbReference>
<sequence length="183" mass="20227">MKKRFINCVLLIALLLPTLFYGQKYGTRTGTVKFEASVPSFEEVAGENKSVSAALNTSSGDIAVLALMKGFRFKVALMEEHFNENYVESNKYPKATFKGKIENFDSAKLSETPKEYTITGEITLHGKTKQITDIAMMSKSGNVITVTGKFNVKPADFDIEVPNVVRKKVAEAVAVTYNLLLTK</sequence>
<organism evidence="2 3">
    <name type="scientific">Flavobacterium arcticum</name>
    <dbReference type="NCBI Taxonomy" id="1784713"/>
    <lineage>
        <taxon>Bacteria</taxon>
        <taxon>Pseudomonadati</taxon>
        <taxon>Bacteroidota</taxon>
        <taxon>Flavobacteriia</taxon>
        <taxon>Flavobacteriales</taxon>
        <taxon>Flavobacteriaceae</taxon>
        <taxon>Flavobacterium</taxon>
    </lineage>
</organism>